<dbReference type="AlphaFoldDB" id="A0A177EXD8"/>
<feature type="region of interest" description="Disordered" evidence="1">
    <location>
        <begin position="22"/>
        <end position="42"/>
    </location>
</feature>
<dbReference type="GO" id="GO:0019441">
    <property type="term" value="P:L-tryptophan catabolic process to kynurenine"/>
    <property type="evidence" value="ECO:0007669"/>
    <property type="project" value="InterPro"/>
</dbReference>
<accession>A0A177EXD8</accession>
<sequence>MSVVDAWEAISSEMSVTSVATCDNTLSSPPGHIDDSKKKKIDQGPLPKVYPIKLGSRKLSAMDMLASHARRGSRSVRPKTQLRDGDILILRAGFTTGMGAFVGLEATEESAQWIRNHHFAVVATDTLGFDRGHPEYAP</sequence>
<keyword evidence="3" id="KW-1185">Reference proteome</keyword>
<organism evidence="2 3">
    <name type="scientific">Fonsecaea monophora</name>
    <dbReference type="NCBI Taxonomy" id="254056"/>
    <lineage>
        <taxon>Eukaryota</taxon>
        <taxon>Fungi</taxon>
        <taxon>Dikarya</taxon>
        <taxon>Ascomycota</taxon>
        <taxon>Pezizomycotina</taxon>
        <taxon>Eurotiomycetes</taxon>
        <taxon>Chaetothyriomycetidae</taxon>
        <taxon>Chaetothyriales</taxon>
        <taxon>Herpotrichiellaceae</taxon>
        <taxon>Fonsecaea</taxon>
    </lineage>
</organism>
<name>A0A177EXD8_9EURO</name>
<protein>
    <submittedName>
        <fullName evidence="2">Uncharacterized protein</fullName>
    </submittedName>
</protein>
<dbReference type="Gene3D" id="3.50.30.50">
    <property type="entry name" value="Putative cyclase"/>
    <property type="match status" value="1"/>
</dbReference>
<evidence type="ECO:0000313" key="2">
    <source>
        <dbReference type="EMBL" id="OAG36276.1"/>
    </source>
</evidence>
<comment type="caution">
    <text evidence="2">The sequence shown here is derived from an EMBL/GenBank/DDBJ whole genome shotgun (WGS) entry which is preliminary data.</text>
</comment>
<dbReference type="EMBL" id="LVKK01000095">
    <property type="protein sequence ID" value="OAG36276.1"/>
    <property type="molecule type" value="Genomic_DNA"/>
</dbReference>
<dbReference type="OrthoDB" id="5396at2759"/>
<dbReference type="Proteomes" id="UP000077002">
    <property type="component" value="Unassembled WGS sequence"/>
</dbReference>
<dbReference type="InterPro" id="IPR037175">
    <property type="entry name" value="KFase_sf"/>
</dbReference>
<dbReference type="GO" id="GO:0004061">
    <property type="term" value="F:arylformamidase activity"/>
    <property type="evidence" value="ECO:0007669"/>
    <property type="project" value="InterPro"/>
</dbReference>
<gene>
    <name evidence="2" type="ORF">AYO21_09518</name>
</gene>
<evidence type="ECO:0000313" key="3">
    <source>
        <dbReference type="Proteomes" id="UP000077002"/>
    </source>
</evidence>
<dbReference type="GeneID" id="34604651"/>
<evidence type="ECO:0000256" key="1">
    <source>
        <dbReference type="SAM" id="MobiDB-lite"/>
    </source>
</evidence>
<reference evidence="2 3" key="1">
    <citation type="submission" date="2016-03" db="EMBL/GenBank/DDBJ databases">
        <title>Draft genome sequence of the Fonsecaea monophora CBS 269.37.</title>
        <authorList>
            <person name="Bombassaro A."/>
            <person name="Vinicius W.A."/>
            <person name="De Hoog S."/>
            <person name="Sun J."/>
            <person name="Souza E.M."/>
            <person name="Raittz R.T."/>
            <person name="Costa F."/>
            <person name="Leao A.C."/>
            <person name="Tadra-Sfeir M.Z."/>
            <person name="Baura V."/>
            <person name="Balsanelli E."/>
            <person name="Pedrosa F.O."/>
            <person name="Moreno L.F."/>
            <person name="Steffens M.B."/>
            <person name="Xi L."/>
            <person name="Bocca A.L."/>
            <person name="Felipe M.S."/>
            <person name="Teixeira M."/>
            <person name="Telles Filho F.Q."/>
            <person name="Azevedo C.M."/>
            <person name="Gomes R."/>
            <person name="Vicente V.A."/>
        </authorList>
    </citation>
    <scope>NUCLEOTIDE SEQUENCE [LARGE SCALE GENOMIC DNA]</scope>
    <source>
        <strain evidence="2 3">CBS 269.37</strain>
    </source>
</reference>
<proteinExistence type="predicted"/>
<dbReference type="RefSeq" id="XP_022508228.1">
    <property type="nucleotide sequence ID" value="XM_022659451.1"/>
</dbReference>